<sequence>MKRGRIYLSLLVCGLFLATFYWKSLSLKPATLPNGAAFTPSECWFKQPESIRMQCGYFHTRSPSTEIPSFKLPIVVLRHSWWQNSKSPMLHLAGGPGGSAYLDSESILFQIENFIYQKWGVDFVLYDQRGTGLSEPALNCEGLTSKREKSLALPQSVSEESAEFLTDTQACLNDLKGDEKYRQYLKYISTDNSVQDIADLHDLLAIDQWVLMGTSYGTRLALESARQIPSKIKSMVLDSVYPPEVNGFETLAENDLNALQVVLKFCKSDQVCHTQYPDLENKMMAAFLTLKQKALNLEVPQSSDKLPNRKLALTADRFLTLLSYASYDSTLIGYIPATISAVVSNDSEDESLIELAANLLYMQLSDDFSDPVFMITECLENNDFDIEQLARRLVEYQAQYPVLDLTMSRYYEPAQCEGWIELPTVSPRDYRARVKSDIPSLLLAGALDSVTPPRWAISAEEGLTNSTYLEYPDAGHAVLYSDLCSNDEVKRFLNPEEKETIFCDNSERLSARSTADVTWAY</sequence>
<dbReference type="PANTHER" id="PTHR43722">
    <property type="entry name" value="PROLINE IMINOPEPTIDASE"/>
    <property type="match status" value="1"/>
</dbReference>
<evidence type="ECO:0000313" key="4">
    <source>
        <dbReference type="Proteomes" id="UP000245506"/>
    </source>
</evidence>
<evidence type="ECO:0000259" key="2">
    <source>
        <dbReference type="Pfam" id="PF00561"/>
    </source>
</evidence>
<reference evidence="3 4" key="1">
    <citation type="submission" date="2018-05" db="EMBL/GenBank/DDBJ databases">
        <title>Leucothrix arctica sp. nov., isolated from Arctic seawater.</title>
        <authorList>
            <person name="Choi A."/>
            <person name="Baek K."/>
        </authorList>
    </citation>
    <scope>NUCLEOTIDE SEQUENCE [LARGE SCALE GENOMIC DNA]</scope>
    <source>
        <strain evidence="3 4">IMCC9719</strain>
    </source>
</reference>
<dbReference type="InterPro" id="IPR000073">
    <property type="entry name" value="AB_hydrolase_1"/>
</dbReference>
<organism evidence="3 4">
    <name type="scientific">Leucothrix arctica</name>
    <dbReference type="NCBI Taxonomy" id="1481894"/>
    <lineage>
        <taxon>Bacteria</taxon>
        <taxon>Pseudomonadati</taxon>
        <taxon>Pseudomonadota</taxon>
        <taxon>Gammaproteobacteria</taxon>
        <taxon>Thiotrichales</taxon>
        <taxon>Thiotrichaceae</taxon>
        <taxon>Leucothrix</taxon>
    </lineage>
</organism>
<dbReference type="OrthoDB" id="4510475at2"/>
<dbReference type="RefSeq" id="WP_109823490.1">
    <property type="nucleotide sequence ID" value="NZ_QGKL01000031.1"/>
</dbReference>
<comment type="caution">
    <text evidence="3">The sequence shown here is derived from an EMBL/GenBank/DDBJ whole genome shotgun (WGS) entry which is preliminary data.</text>
</comment>
<dbReference type="InterPro" id="IPR005944">
    <property type="entry name" value="Pro_iminopeptidase"/>
</dbReference>
<proteinExistence type="predicted"/>
<dbReference type="Proteomes" id="UP000245506">
    <property type="component" value="Unassembled WGS sequence"/>
</dbReference>
<dbReference type="InterPro" id="IPR029058">
    <property type="entry name" value="AB_hydrolase_fold"/>
</dbReference>
<evidence type="ECO:0000256" key="1">
    <source>
        <dbReference type="ARBA" id="ARBA00021843"/>
    </source>
</evidence>
<gene>
    <name evidence="3" type="ORF">DKT75_11050</name>
</gene>
<protein>
    <recommendedName>
        <fullName evidence="1">Proline iminopeptidase</fullName>
    </recommendedName>
</protein>
<dbReference type="PANTHER" id="PTHR43722:SF1">
    <property type="entry name" value="PROLINE IMINOPEPTIDASE"/>
    <property type="match status" value="1"/>
</dbReference>
<dbReference type="Gene3D" id="3.40.50.1820">
    <property type="entry name" value="alpha/beta hydrolase"/>
    <property type="match status" value="1"/>
</dbReference>
<evidence type="ECO:0000313" key="3">
    <source>
        <dbReference type="EMBL" id="PWQ95911.1"/>
    </source>
</evidence>
<dbReference type="AlphaFoldDB" id="A0A317CCR5"/>
<feature type="domain" description="AB hydrolase-1" evidence="2">
    <location>
        <begin position="90"/>
        <end position="480"/>
    </location>
</feature>
<keyword evidence="4" id="KW-1185">Reference proteome</keyword>
<dbReference type="Pfam" id="PF00561">
    <property type="entry name" value="Abhydrolase_1"/>
    <property type="match status" value="1"/>
</dbReference>
<name>A0A317CCR5_9GAMM</name>
<dbReference type="GO" id="GO:0004177">
    <property type="term" value="F:aminopeptidase activity"/>
    <property type="evidence" value="ECO:0007669"/>
    <property type="project" value="UniProtKB-EC"/>
</dbReference>
<accession>A0A317CCR5</accession>
<dbReference type="SUPFAM" id="SSF53474">
    <property type="entry name" value="alpha/beta-Hydrolases"/>
    <property type="match status" value="1"/>
</dbReference>
<dbReference type="GO" id="GO:0006508">
    <property type="term" value="P:proteolysis"/>
    <property type="evidence" value="ECO:0007669"/>
    <property type="project" value="InterPro"/>
</dbReference>
<dbReference type="GO" id="GO:0005737">
    <property type="term" value="C:cytoplasm"/>
    <property type="evidence" value="ECO:0007669"/>
    <property type="project" value="InterPro"/>
</dbReference>
<dbReference type="EMBL" id="QGKL01000031">
    <property type="protein sequence ID" value="PWQ95911.1"/>
    <property type="molecule type" value="Genomic_DNA"/>
</dbReference>